<organism evidence="1 2">
    <name type="scientific">Thiocapsa rosea</name>
    <dbReference type="NCBI Taxonomy" id="69360"/>
    <lineage>
        <taxon>Bacteria</taxon>
        <taxon>Pseudomonadati</taxon>
        <taxon>Pseudomonadota</taxon>
        <taxon>Gammaproteobacteria</taxon>
        <taxon>Chromatiales</taxon>
        <taxon>Chromatiaceae</taxon>
        <taxon>Thiocapsa</taxon>
    </lineage>
</organism>
<keyword evidence="2" id="KW-1185">Reference proteome</keyword>
<dbReference type="Proteomes" id="UP000274556">
    <property type="component" value="Unassembled WGS sequence"/>
</dbReference>
<name>A0A495VBP6_9GAMM</name>
<gene>
    <name evidence="1" type="ORF">BDD21_4343</name>
</gene>
<protein>
    <submittedName>
        <fullName evidence="1">Uncharacterized protein</fullName>
    </submittedName>
</protein>
<reference evidence="1 2" key="1">
    <citation type="submission" date="2018-10" db="EMBL/GenBank/DDBJ databases">
        <title>Genomic Encyclopedia of Archaeal and Bacterial Type Strains, Phase II (KMG-II): from individual species to whole genera.</title>
        <authorList>
            <person name="Goeker M."/>
        </authorList>
    </citation>
    <scope>NUCLEOTIDE SEQUENCE [LARGE SCALE GENOMIC DNA]</scope>
    <source>
        <strain evidence="1 2">DSM 235</strain>
    </source>
</reference>
<evidence type="ECO:0000313" key="1">
    <source>
        <dbReference type="EMBL" id="RKT46806.1"/>
    </source>
</evidence>
<dbReference type="AlphaFoldDB" id="A0A495VBP6"/>
<accession>A0A495VBP6</accession>
<proteinExistence type="predicted"/>
<comment type="caution">
    <text evidence="1">The sequence shown here is derived from an EMBL/GenBank/DDBJ whole genome shotgun (WGS) entry which is preliminary data.</text>
</comment>
<dbReference type="EMBL" id="RBXL01000001">
    <property type="protein sequence ID" value="RKT46806.1"/>
    <property type="molecule type" value="Genomic_DNA"/>
</dbReference>
<sequence length="112" mass="12896">MQQQTPLRREDVLDLVRRRFPVGAFTTHDIARGLGVSEMRARGAVAWLVAASILRPAGKVARRDRCGLPYQAALYLWSGKTEIRRCPQDREARRHALERPSVSAFDWLARRW</sequence>
<evidence type="ECO:0000313" key="2">
    <source>
        <dbReference type="Proteomes" id="UP000274556"/>
    </source>
</evidence>